<dbReference type="EMBL" id="QGNW01000287">
    <property type="protein sequence ID" value="RVW79002.1"/>
    <property type="molecule type" value="Genomic_DNA"/>
</dbReference>
<dbReference type="Pfam" id="PF13976">
    <property type="entry name" value="gag_pre-integrs"/>
    <property type="match status" value="1"/>
</dbReference>
<evidence type="ECO:0000313" key="5">
    <source>
        <dbReference type="Proteomes" id="UP000288805"/>
    </source>
</evidence>
<dbReference type="AlphaFoldDB" id="A0A438H3G1"/>
<gene>
    <name evidence="4" type="primary">RE1_2410</name>
    <name evidence="4" type="ORF">CK203_040120</name>
</gene>
<accession>A0A438H3G1</accession>
<evidence type="ECO:0000259" key="1">
    <source>
        <dbReference type="Pfam" id="PF07727"/>
    </source>
</evidence>
<protein>
    <submittedName>
        <fullName evidence="4">Retrovirus-related Pol polyprotein from transposon RE1</fullName>
    </submittedName>
</protein>
<feature type="domain" description="Retrotransposon Copia-like N-terminal" evidence="3">
    <location>
        <begin position="7"/>
        <end position="51"/>
    </location>
</feature>
<feature type="domain" description="Reverse transcriptase Ty1/copia-type" evidence="1">
    <location>
        <begin position="506"/>
        <end position="578"/>
    </location>
</feature>
<proteinExistence type="predicted"/>
<dbReference type="Proteomes" id="UP000288805">
    <property type="component" value="Unassembled WGS sequence"/>
</dbReference>
<dbReference type="InterPro" id="IPR025724">
    <property type="entry name" value="GAG-pre-integrase_dom"/>
</dbReference>
<evidence type="ECO:0000259" key="3">
    <source>
        <dbReference type="Pfam" id="PF14244"/>
    </source>
</evidence>
<organism evidence="4 5">
    <name type="scientific">Vitis vinifera</name>
    <name type="common">Grape</name>
    <dbReference type="NCBI Taxonomy" id="29760"/>
    <lineage>
        <taxon>Eukaryota</taxon>
        <taxon>Viridiplantae</taxon>
        <taxon>Streptophyta</taxon>
        <taxon>Embryophyta</taxon>
        <taxon>Tracheophyta</taxon>
        <taxon>Spermatophyta</taxon>
        <taxon>Magnoliopsida</taxon>
        <taxon>eudicotyledons</taxon>
        <taxon>Gunneridae</taxon>
        <taxon>Pentapetalae</taxon>
        <taxon>rosids</taxon>
        <taxon>Vitales</taxon>
        <taxon>Vitaceae</taxon>
        <taxon>Viteae</taxon>
        <taxon>Vitis</taxon>
    </lineage>
</organism>
<dbReference type="Pfam" id="PF07727">
    <property type="entry name" value="RVT_2"/>
    <property type="match status" value="1"/>
</dbReference>
<reference evidence="4 5" key="1">
    <citation type="journal article" date="2018" name="PLoS Genet.">
        <title>Population sequencing reveals clonal diversity and ancestral inbreeding in the grapevine cultivar Chardonnay.</title>
        <authorList>
            <person name="Roach M.J."/>
            <person name="Johnson D.L."/>
            <person name="Bohlmann J."/>
            <person name="van Vuuren H.J."/>
            <person name="Jones S.J."/>
            <person name="Pretorius I.S."/>
            <person name="Schmidt S.A."/>
            <person name="Borneman A.R."/>
        </authorList>
    </citation>
    <scope>NUCLEOTIDE SEQUENCE [LARGE SCALE GENOMIC DNA]</scope>
    <source>
        <strain evidence="5">cv. Chardonnay</strain>
        <tissue evidence="4">Leaf</tissue>
    </source>
</reference>
<dbReference type="InterPro" id="IPR029472">
    <property type="entry name" value="Copia-like_N"/>
</dbReference>
<sequence length="581" mass="64418">MGSANAFDNSPLHLTVEKLKGKNYREWAQAIKLVIDGKGKLGFLTGETWRPPPTDVAASQKWRSENSFITSCLINSMKPAIGKTYMFLSTANDMKQGDWEVTEYYTEMLGLWQDLDLNCEEEWECTGDSVRFKKKMENERVFEFLAGLNCELDDVKSKVLSRQPLPSIREASALVNRGPHDGFGGLHSGLGPRQSKRTYCEHSSTGLLSASSGLRRQLSSLGETCVCLGKASSSSLVTFLPCLGPDILGHGSVTYIGRIASLKEEFLTLMPFTNGAEAQQIQTDKLTLEDDVVAIGVEDNVLSAPIVISLVTLEIVAISYMDSLLALPTLLNHLILCYLDLTPLRAPHLRVSPFLVVIMMPISDIKQPHQLLLLLLPRPDRSTGKTIGIGCESQGLYHLTSPSSPTACISTDAPLLIHSRLGHPSFSKFQNMVPRFPLCRRLRMRLSRPLQVYHCRHRAVAPLSLQLRYLMTHLLSHRFLLPGLSSTDHLPIALRKVDEMTALHSNDTWDLVSLPPSKSTVGCRWVYTVKVGPDGQVDRLKAHLVAKGYTQIYGCDYGDTFSLVAKIASVHLFLFMAAMCH</sequence>
<feature type="domain" description="GAG-pre-integrase" evidence="2">
    <location>
        <begin position="395"/>
        <end position="435"/>
    </location>
</feature>
<evidence type="ECO:0000259" key="2">
    <source>
        <dbReference type="Pfam" id="PF13976"/>
    </source>
</evidence>
<dbReference type="InterPro" id="IPR013103">
    <property type="entry name" value="RVT_2"/>
</dbReference>
<name>A0A438H3G1_VITVI</name>
<dbReference type="Pfam" id="PF14244">
    <property type="entry name" value="Retrotran_gag_3"/>
    <property type="match status" value="1"/>
</dbReference>
<dbReference type="PANTHER" id="PTHR37610:SF75">
    <property type="entry name" value="RETROTRANSPOSON COPIA-LIKE N-TERMINAL DOMAIN-CONTAINING PROTEIN"/>
    <property type="match status" value="1"/>
</dbReference>
<comment type="caution">
    <text evidence="4">The sequence shown here is derived from an EMBL/GenBank/DDBJ whole genome shotgun (WGS) entry which is preliminary data.</text>
</comment>
<evidence type="ECO:0000313" key="4">
    <source>
        <dbReference type="EMBL" id="RVW79002.1"/>
    </source>
</evidence>
<dbReference type="PANTHER" id="PTHR37610">
    <property type="entry name" value="CCHC-TYPE DOMAIN-CONTAINING PROTEIN"/>
    <property type="match status" value="1"/>
</dbReference>